<keyword evidence="7" id="KW-1185">Reference proteome</keyword>
<dbReference type="KEGG" id="tep:TepRe1_0275"/>
<dbReference type="KEGG" id="tae:TepiRe1_0304"/>
<name>F4LTE8_TEPAE</name>
<gene>
    <name evidence="6" type="ordered locus">TEPIRE1_0304</name>
</gene>
<evidence type="ECO:0000256" key="2">
    <source>
        <dbReference type="ARBA" id="ARBA00023015"/>
    </source>
</evidence>
<sequence length="318" mass="35705">MLDKTDYTMLYRVAKYYYKDNLSQSEIAQIEHVSRPHISRLLDKAREFGIVQIKVVPPDELQVSKIGKTLQKELGLNKVIMAPIPAAISQDSKKLSISIATIAARNLPDMIKDCSKVGIGWGFTMYQTSLQLAYCDSCKNVTFIPLIGLSGVDNPYLQINAILDRFAEKFDADSFYTNIPAVRENDSELPQIEKERYAQLQQYWNKLDAAIIGLGVPPNVGKFLISEVSSEYKEMMANSNTIGDILCQFFYPDGSVIDFKSHYEQFSFPIHKLRDIKKVICLAGGPAKVDGIITAARNGFYNILVTDSITANLILKRL</sequence>
<dbReference type="HOGENOM" id="CLU_054506_1_1_9"/>
<reference evidence="7" key="1">
    <citation type="journal article" date="2013" name="Genome Announc.">
        <title>First genome sequence of a syntrophic acetate-oxidizing bacterium, Tepidanaerobacter acetatoxydans strain Re1.</title>
        <authorList>
            <person name="Manzoor S."/>
            <person name="Bongcam-Rudloff E."/>
            <person name="Schnurer A."/>
            <person name="Muller B."/>
        </authorList>
    </citation>
    <scope>NUCLEOTIDE SEQUENCE [LARGE SCALE GENOMIC DNA]</scope>
    <source>
        <strain evidence="7">Re1</strain>
    </source>
</reference>
<dbReference type="AlphaFoldDB" id="F4LTE8"/>
<dbReference type="STRING" id="1209989.TepRe1_0275"/>
<dbReference type="GO" id="GO:0030246">
    <property type="term" value="F:carbohydrate binding"/>
    <property type="evidence" value="ECO:0007669"/>
    <property type="project" value="InterPro"/>
</dbReference>
<evidence type="ECO:0000313" key="7">
    <source>
        <dbReference type="Proteomes" id="UP000010802"/>
    </source>
</evidence>
<dbReference type="InterPro" id="IPR051054">
    <property type="entry name" value="SorC_transcr_regulators"/>
</dbReference>
<dbReference type="PATRIC" id="fig|1209989.3.peg.318"/>
<dbReference type="OrthoDB" id="58802at2"/>
<dbReference type="eggNOG" id="COG2390">
    <property type="taxonomic scope" value="Bacteria"/>
</dbReference>
<dbReference type="Gene3D" id="1.10.10.10">
    <property type="entry name" value="Winged helix-like DNA-binding domain superfamily/Winged helix DNA-binding domain"/>
    <property type="match status" value="1"/>
</dbReference>
<dbReference type="Gene3D" id="3.40.50.1360">
    <property type="match status" value="1"/>
</dbReference>
<evidence type="ECO:0000259" key="5">
    <source>
        <dbReference type="Pfam" id="PF04198"/>
    </source>
</evidence>
<dbReference type="InterPro" id="IPR007324">
    <property type="entry name" value="Sugar-bd_dom_put"/>
</dbReference>
<dbReference type="PANTHER" id="PTHR34294:SF1">
    <property type="entry name" value="TRANSCRIPTIONAL REGULATOR LSRR"/>
    <property type="match status" value="1"/>
</dbReference>
<evidence type="ECO:0000256" key="4">
    <source>
        <dbReference type="ARBA" id="ARBA00023163"/>
    </source>
</evidence>
<feature type="domain" description="Sugar-binding" evidence="5">
    <location>
        <begin position="64"/>
        <end position="316"/>
    </location>
</feature>
<keyword evidence="3" id="KW-0238">DNA-binding</keyword>
<dbReference type="Proteomes" id="UP000010802">
    <property type="component" value="Chromosome"/>
</dbReference>
<accession>L0RVW2</accession>
<accession>F4LTE8</accession>
<dbReference type="InterPro" id="IPR036388">
    <property type="entry name" value="WH-like_DNA-bd_sf"/>
</dbReference>
<keyword evidence="4" id="KW-0804">Transcription</keyword>
<dbReference type="PANTHER" id="PTHR34294">
    <property type="entry name" value="TRANSCRIPTIONAL REGULATOR-RELATED"/>
    <property type="match status" value="1"/>
</dbReference>
<keyword evidence="2" id="KW-0805">Transcription regulation</keyword>
<dbReference type="EMBL" id="HF563609">
    <property type="protein sequence ID" value="CCP24981.1"/>
    <property type="molecule type" value="Genomic_DNA"/>
</dbReference>
<organism evidence="6 7">
    <name type="scientific">Tepidanaerobacter acetatoxydans (strain DSM 21804 / JCM 16047 / Re1)</name>
    <dbReference type="NCBI Taxonomy" id="1209989"/>
    <lineage>
        <taxon>Bacteria</taxon>
        <taxon>Bacillati</taxon>
        <taxon>Bacillota</taxon>
        <taxon>Clostridia</taxon>
        <taxon>Thermosediminibacterales</taxon>
        <taxon>Tepidanaerobacteraceae</taxon>
        <taxon>Tepidanaerobacter</taxon>
    </lineage>
</organism>
<evidence type="ECO:0000256" key="1">
    <source>
        <dbReference type="ARBA" id="ARBA00010466"/>
    </source>
</evidence>
<dbReference type="GO" id="GO:0003677">
    <property type="term" value="F:DNA binding"/>
    <property type="evidence" value="ECO:0007669"/>
    <property type="project" value="UniProtKB-KW"/>
</dbReference>
<dbReference type="SUPFAM" id="SSF100950">
    <property type="entry name" value="NagB/RpiA/CoA transferase-like"/>
    <property type="match status" value="1"/>
</dbReference>
<dbReference type="RefSeq" id="WP_013777403.1">
    <property type="nucleotide sequence ID" value="NC_015519.1"/>
</dbReference>
<evidence type="ECO:0000313" key="6">
    <source>
        <dbReference type="EMBL" id="CCP24981.1"/>
    </source>
</evidence>
<comment type="similarity">
    <text evidence="1">Belongs to the SorC transcriptional regulatory family.</text>
</comment>
<protein>
    <submittedName>
        <fullName evidence="6">Transcriptional regulator, DeoR family</fullName>
    </submittedName>
</protein>
<evidence type="ECO:0000256" key="3">
    <source>
        <dbReference type="ARBA" id="ARBA00023125"/>
    </source>
</evidence>
<dbReference type="Pfam" id="PF04198">
    <property type="entry name" value="Sugar-bind"/>
    <property type="match status" value="1"/>
</dbReference>
<proteinExistence type="inferred from homology"/>
<dbReference type="InterPro" id="IPR037171">
    <property type="entry name" value="NagB/RpiA_transferase-like"/>
</dbReference>